<dbReference type="InterPro" id="IPR036034">
    <property type="entry name" value="PDZ_sf"/>
</dbReference>
<dbReference type="Pfam" id="PF13180">
    <property type="entry name" value="PDZ_2"/>
    <property type="match status" value="1"/>
</dbReference>
<dbReference type="KEGG" id="mgm:Mmc1_2254"/>
<dbReference type="RefSeq" id="WP_011713876.1">
    <property type="nucleotide sequence ID" value="NC_008576.1"/>
</dbReference>
<feature type="binding site" evidence="12 13">
    <location>
        <position position="207"/>
    </location>
    <ligand>
        <name>heme c</name>
        <dbReference type="ChEBI" id="CHEBI:61717"/>
        <label>1</label>
        <note>axial binding residue</note>
    </ligand>
    <ligandPart>
        <name>Fe</name>
        <dbReference type="ChEBI" id="CHEBI:18248"/>
    </ligandPart>
</feature>
<feature type="binding site" evidence="12">
    <location>
        <position position="216"/>
    </location>
    <ligand>
        <name>heme c</name>
        <dbReference type="ChEBI" id="CHEBI:61717"/>
        <label>1</label>
        <note>covalent</note>
    </ligand>
</feature>
<dbReference type="eggNOG" id="COG0265">
    <property type="taxonomic scope" value="Bacteria"/>
</dbReference>
<feature type="binding site" evidence="12 13">
    <location>
        <position position="253"/>
    </location>
    <ligand>
        <name>heme c</name>
        <dbReference type="ChEBI" id="CHEBI:61717"/>
        <label>2</label>
        <note>covalent</note>
    </ligand>
</feature>
<feature type="binding site" evidence="12 13">
    <location>
        <position position="210"/>
    </location>
    <ligand>
        <name>heme c</name>
        <dbReference type="ChEBI" id="CHEBI:61717"/>
        <label>1</label>
    </ligand>
</feature>
<feature type="binding site" evidence="12 13">
    <location>
        <position position="257"/>
    </location>
    <ligand>
        <name>heme c</name>
        <dbReference type="ChEBI" id="CHEBI:61717"/>
        <label>2</label>
        <note>axial binding residue</note>
    </ligand>
    <ligandPart>
        <name>Fe</name>
        <dbReference type="ChEBI" id="CHEBI:18248"/>
    </ligandPart>
</feature>
<keyword evidence="7" id="KW-0472">Membrane</keyword>
<dbReference type="OrthoDB" id="7361255at2"/>
<keyword evidence="5" id="KW-1133">Transmembrane helix</keyword>
<dbReference type="HOGENOM" id="CLU_1029742_0_0_5"/>
<reference evidence="10 11" key="2">
    <citation type="journal article" date="2012" name="Int. J. Syst. Evol. Microbiol.">
        <title>Magnetococcus marinus gen. nov., sp. nov., a marine, magnetotactic bacterium that represents a novel lineage (Magnetococcaceae fam. nov.; Magnetococcales ord. nov.) at the base of the Alphaproteobacteria.</title>
        <authorList>
            <person name="Bazylinski D.A."/>
            <person name="Williams T.J."/>
            <person name="Lefevre C.T."/>
            <person name="Berg R.J."/>
            <person name="Zhang C.L."/>
            <person name="Bowser S.S."/>
            <person name="Dean A.J."/>
            <person name="Beveridge T.J."/>
        </authorList>
    </citation>
    <scope>NUCLEOTIDE SEQUENCE [LARGE SCALE GENOMIC DNA]</scope>
    <source>
        <strain evidence="11">ATCC BAA-1437 / JCM 17883 / MC-1</strain>
    </source>
</reference>
<dbReference type="AlphaFoldDB" id="A0L9W2"/>
<proteinExistence type="evidence at protein level"/>
<evidence type="ECO:0000259" key="9">
    <source>
        <dbReference type="Pfam" id="PF18509"/>
    </source>
</evidence>
<dbReference type="GO" id="GO:0046872">
    <property type="term" value="F:metal ion binding"/>
    <property type="evidence" value="ECO:0007669"/>
    <property type="project" value="UniProtKB-KW"/>
</dbReference>
<feature type="binding site" evidence="13">
    <location>
        <position position="256"/>
    </location>
    <ligand>
        <name>heme c</name>
        <dbReference type="ChEBI" id="CHEBI:61717"/>
        <label>2</label>
        <note>covalent</note>
    </ligand>
</feature>
<dbReference type="NCBIfam" id="NF040965">
    <property type="entry name" value="MamP"/>
    <property type="match status" value="1"/>
</dbReference>
<evidence type="ECO:0000256" key="5">
    <source>
        <dbReference type="ARBA" id="ARBA00022989"/>
    </source>
</evidence>
<feature type="domain" description="Magnetochrome" evidence="9">
    <location>
        <begin position="197"/>
        <end position="223"/>
    </location>
</feature>
<dbReference type="InterPro" id="IPR001478">
    <property type="entry name" value="PDZ"/>
</dbReference>
<feature type="binding site" evidence="12 13">
    <location>
        <position position="209"/>
    </location>
    <ligand>
        <name>heme c</name>
        <dbReference type="ChEBI" id="CHEBI:61717"/>
        <label>2</label>
    </ligand>
</feature>
<dbReference type="Proteomes" id="UP000002586">
    <property type="component" value="Chromosome"/>
</dbReference>
<dbReference type="EMBL" id="CP000471">
    <property type="protein sequence ID" value="ABK44755.1"/>
    <property type="molecule type" value="Genomic_DNA"/>
</dbReference>
<keyword evidence="2" id="KW-0091">Biomineralization</keyword>
<feature type="binding site" evidence="12 13">
    <location>
        <position position="247"/>
    </location>
    <ligand>
        <name>heme c</name>
        <dbReference type="ChEBI" id="CHEBI:61717"/>
        <label>2</label>
        <note>axial binding residue</note>
    </ligand>
    <ligandPart>
        <name>Fe</name>
        <dbReference type="ChEBI" id="CHEBI:18248"/>
    </ligandPart>
</feature>
<organism evidence="10 11">
    <name type="scientific">Magnetococcus marinus (strain ATCC BAA-1437 / JCM 17883 / MC-1)</name>
    <dbReference type="NCBI Taxonomy" id="156889"/>
    <lineage>
        <taxon>Bacteria</taxon>
        <taxon>Pseudomonadati</taxon>
        <taxon>Pseudomonadota</taxon>
        <taxon>Magnetococcia</taxon>
        <taxon>Magnetococcales</taxon>
        <taxon>Magnetococcaceae</taxon>
        <taxon>Magnetococcus</taxon>
    </lineage>
</organism>
<keyword evidence="12 13" id="KW-0002">3D-structure</keyword>
<evidence type="ECO:0008006" key="14">
    <source>
        <dbReference type="Google" id="ProtNLM"/>
    </source>
</evidence>
<evidence type="ECO:0000256" key="2">
    <source>
        <dbReference type="ARBA" id="ARBA00022591"/>
    </source>
</evidence>
<evidence type="ECO:0000256" key="4">
    <source>
        <dbReference type="ARBA" id="ARBA00022723"/>
    </source>
</evidence>
<dbReference type="STRING" id="156889.Mmc1_2254"/>
<evidence type="ECO:0000259" key="8">
    <source>
        <dbReference type="Pfam" id="PF13180"/>
    </source>
</evidence>
<dbReference type="PDBsum" id="4JJ0"/>
<feature type="binding site" evidence="12 13">
    <location>
        <position position="213"/>
    </location>
    <ligand>
        <name>heme c</name>
        <dbReference type="ChEBI" id="CHEBI:61717"/>
        <label>1</label>
        <note>covalent</note>
    </ligand>
</feature>
<keyword evidence="11" id="KW-1185">Reference proteome</keyword>
<dbReference type="Pfam" id="PF18509">
    <property type="entry name" value="MCR"/>
    <property type="match status" value="2"/>
</dbReference>
<dbReference type="PDBsum" id="4JJ3"/>
<dbReference type="SMR" id="A0L9W2"/>
<dbReference type="Gene3D" id="2.30.42.60">
    <property type="match status" value="1"/>
</dbReference>
<dbReference type="DIP" id="DIP-60608N"/>
<gene>
    <name evidence="10" type="ordered locus">Mmc1_2254</name>
</gene>
<dbReference type="EvolutionaryTrace" id="A0L9W2"/>
<keyword evidence="6 12" id="KW-0408">Iron</keyword>
<reference evidence="12 13" key="3">
    <citation type="journal article" date="2013" name="Nature">
        <title>Structural insight into magnetochrome-mediated magnetite biomineralization.</title>
        <authorList>
            <person name="Siponen M.I."/>
            <person name="Legrand P."/>
            <person name="Widdrat M."/>
            <person name="Jones S.R."/>
            <person name="Zhang W.J."/>
            <person name="Chang M.C."/>
            <person name="Faivre D."/>
            <person name="Arnoux P."/>
            <person name="Pignol D."/>
        </authorList>
    </citation>
    <scope>X-RAY CRYSTALLOGRAPHY (1.80 ANGSTROMS) OF 26-261 IN COMPLEX WITH HEME C</scope>
</reference>
<feature type="domain" description="Magnetochrome" evidence="9">
    <location>
        <begin position="238"/>
        <end position="261"/>
    </location>
</feature>
<evidence type="ECO:0000256" key="6">
    <source>
        <dbReference type="ARBA" id="ARBA00023004"/>
    </source>
</evidence>
<dbReference type="PDB" id="4JJ0">
    <property type="method" value="X-ray"/>
    <property type="resolution" value="1.80 A"/>
    <property type="chains" value="A/B=26-261"/>
</dbReference>
<reference evidence="11" key="1">
    <citation type="journal article" date="2009" name="Appl. Environ. Microbiol.">
        <title>Complete genome sequence of the chemolithoautotrophic marine magnetotactic coccus strain MC-1.</title>
        <authorList>
            <person name="Schubbe S."/>
            <person name="Williams T.J."/>
            <person name="Xie G."/>
            <person name="Kiss H.E."/>
            <person name="Brettin T.S."/>
            <person name="Martinez D."/>
            <person name="Ross C.A."/>
            <person name="Schuler D."/>
            <person name="Cox B.L."/>
            <person name="Nealson K.H."/>
            <person name="Bazylinski D.A."/>
        </authorList>
    </citation>
    <scope>NUCLEOTIDE SEQUENCE [LARGE SCALE GENOMIC DNA]</scope>
    <source>
        <strain evidence="11">ATCC BAA-1437 / JCM 17883 / MC-1</strain>
    </source>
</reference>
<dbReference type="GO" id="GO:0042802">
    <property type="term" value="F:identical protein binding"/>
    <property type="evidence" value="ECO:0000353"/>
    <property type="project" value="IntAct"/>
</dbReference>
<feature type="binding site" evidence="12 13">
    <location>
        <position position="250"/>
    </location>
    <ligand>
        <name>heme c</name>
        <dbReference type="ChEBI" id="CHEBI:61717"/>
        <label>2</label>
    </ligand>
</feature>
<protein>
    <recommendedName>
        <fullName evidence="14">PDZ/DHR/GLGF domain protein</fullName>
    </recommendedName>
</protein>
<evidence type="ECO:0000313" key="10">
    <source>
        <dbReference type="EMBL" id="ABK44755.1"/>
    </source>
</evidence>
<name>A0L9W2_MAGMM</name>
<keyword evidence="4 12" id="KW-0479">Metal-binding</keyword>
<sequence length="261" mass="27561" precursor="true">MKIRGTTIVALGMLVVAITVLASMIDLPGSDMSVTPPPVETPVGAPIAGNTGDPAMGIAVAMRRGVVEQRAPIPALSSANGSFVAPNVQFSEAHWQGMEALPLTIELKRKLKLPLDLEGLLIDETTLNAAVSGLLAGDVLIAINGRKVKSLKQMQDETRRSQMDRRASLAVYRKGRLLTLTLVDEANLGLAQVETAPMILPGDIMPHPYRGPCTQCHAIGTAGLMMPDPDLIVLPPGPIRAGATMPHRDRGPCGACHAIIQ</sequence>
<dbReference type="InterPro" id="IPR040963">
    <property type="entry name" value="MCR"/>
</dbReference>
<dbReference type="GO" id="GO:0016020">
    <property type="term" value="C:membrane"/>
    <property type="evidence" value="ECO:0007669"/>
    <property type="project" value="UniProtKB-SubCell"/>
</dbReference>
<evidence type="ECO:0007829" key="12">
    <source>
        <dbReference type="PDB" id="4JJ0"/>
    </source>
</evidence>
<evidence type="ECO:0000256" key="7">
    <source>
        <dbReference type="ARBA" id="ARBA00023136"/>
    </source>
</evidence>
<feature type="binding site" evidence="12 13">
    <location>
        <position position="217"/>
    </location>
    <ligand>
        <name>heme c</name>
        <dbReference type="ChEBI" id="CHEBI:61717"/>
        <label>1</label>
        <note>axial binding residue</note>
    </ligand>
    <ligandPart>
        <name>Fe</name>
        <dbReference type="ChEBI" id="CHEBI:18248"/>
    </ligandPart>
</feature>
<feature type="domain" description="PDZ" evidence="8">
    <location>
        <begin position="129"/>
        <end position="182"/>
    </location>
</feature>
<evidence type="ECO:0007829" key="13">
    <source>
        <dbReference type="PDB" id="4JJ3"/>
    </source>
</evidence>
<keyword evidence="12 13" id="KW-0349">Heme</keyword>
<dbReference type="SUPFAM" id="SSF50156">
    <property type="entry name" value="PDZ domain-like"/>
    <property type="match status" value="1"/>
</dbReference>
<dbReference type="PDB" id="4JJ3">
    <property type="method" value="X-ray"/>
    <property type="resolution" value="2.80 A"/>
    <property type="chains" value="A/B=26-261"/>
</dbReference>
<comment type="subcellular location">
    <subcellularLocation>
        <location evidence="1">Membrane</location>
        <topology evidence="1">Single-pass membrane protein</topology>
    </subcellularLocation>
</comment>
<evidence type="ECO:0000256" key="3">
    <source>
        <dbReference type="ARBA" id="ARBA00022692"/>
    </source>
</evidence>
<evidence type="ECO:0000313" key="11">
    <source>
        <dbReference type="Proteomes" id="UP000002586"/>
    </source>
</evidence>
<accession>A0L9W2</accession>
<evidence type="ECO:0000256" key="1">
    <source>
        <dbReference type="ARBA" id="ARBA00004167"/>
    </source>
</evidence>
<keyword evidence="3" id="KW-0812">Transmembrane</keyword>